<dbReference type="AlphaFoldDB" id="A0A420HY11"/>
<dbReference type="OrthoDB" id="6485510at2759"/>
<keyword evidence="12" id="KW-0753">Steroid metabolism</keyword>
<keyword evidence="5" id="KW-0256">Endoplasmic reticulum</keyword>
<accession>A0A420HY11</accession>
<keyword evidence="4 13" id="KW-0812">Transmembrane</keyword>
<evidence type="ECO:0000256" key="12">
    <source>
        <dbReference type="ARBA" id="ARBA00023221"/>
    </source>
</evidence>
<evidence type="ECO:0000256" key="5">
    <source>
        <dbReference type="ARBA" id="ARBA00022824"/>
    </source>
</evidence>
<dbReference type="GO" id="GO:0016126">
    <property type="term" value="P:sterol biosynthetic process"/>
    <property type="evidence" value="ECO:0007669"/>
    <property type="project" value="UniProtKB-KW"/>
</dbReference>
<evidence type="ECO:0000313" key="15">
    <source>
        <dbReference type="Proteomes" id="UP000286134"/>
    </source>
</evidence>
<feature type="transmembrane region" description="Helical" evidence="13">
    <location>
        <begin position="90"/>
        <end position="108"/>
    </location>
</feature>
<dbReference type="PANTHER" id="PTHR15451">
    <property type="entry name" value="ERGOSTEROL BIOSYNTHETIC PROTEIN 28-RELATED"/>
    <property type="match status" value="1"/>
</dbReference>
<evidence type="ECO:0000256" key="3">
    <source>
        <dbReference type="ARBA" id="ARBA00022516"/>
    </source>
</evidence>
<keyword evidence="15" id="KW-1185">Reference proteome</keyword>
<evidence type="ECO:0000256" key="10">
    <source>
        <dbReference type="ARBA" id="ARBA00023136"/>
    </source>
</evidence>
<evidence type="ECO:0000256" key="6">
    <source>
        <dbReference type="ARBA" id="ARBA00022955"/>
    </source>
</evidence>
<organism evidence="14 15">
    <name type="scientific">Erysiphe neolycopersici</name>
    <dbReference type="NCBI Taxonomy" id="212602"/>
    <lineage>
        <taxon>Eukaryota</taxon>
        <taxon>Fungi</taxon>
        <taxon>Dikarya</taxon>
        <taxon>Ascomycota</taxon>
        <taxon>Pezizomycotina</taxon>
        <taxon>Leotiomycetes</taxon>
        <taxon>Erysiphales</taxon>
        <taxon>Erysiphaceae</taxon>
        <taxon>Erysiphe</taxon>
    </lineage>
</organism>
<dbReference type="STRING" id="212602.A0A420HY11"/>
<feature type="transmembrane region" description="Helical" evidence="13">
    <location>
        <begin position="120"/>
        <end position="139"/>
    </location>
</feature>
<reference evidence="14 15" key="1">
    <citation type="journal article" date="2018" name="BMC Genomics">
        <title>Comparative genome analyses reveal sequence features reflecting distinct modes of host-adaptation between dicot and monocot powdery mildew.</title>
        <authorList>
            <person name="Wu Y."/>
            <person name="Ma X."/>
            <person name="Pan Z."/>
            <person name="Kale S.D."/>
            <person name="Song Y."/>
            <person name="King H."/>
            <person name="Zhang Q."/>
            <person name="Presley C."/>
            <person name="Deng X."/>
            <person name="Wei C.I."/>
            <person name="Xiao S."/>
        </authorList>
    </citation>
    <scope>NUCLEOTIDE SEQUENCE [LARGE SCALE GENOMIC DNA]</scope>
    <source>
        <strain evidence="14">UMSG2</strain>
    </source>
</reference>
<dbReference type="GO" id="GO:0030674">
    <property type="term" value="F:protein-macromolecule adaptor activity"/>
    <property type="evidence" value="ECO:0007669"/>
    <property type="project" value="TreeGrafter"/>
</dbReference>
<evidence type="ECO:0000256" key="11">
    <source>
        <dbReference type="ARBA" id="ARBA00023166"/>
    </source>
</evidence>
<comment type="caution">
    <text evidence="14">The sequence shown here is derived from an EMBL/GenBank/DDBJ whole genome shotgun (WGS) entry which is preliminary data.</text>
</comment>
<dbReference type="PANTHER" id="PTHR15451:SF19">
    <property type="entry name" value="ERGOSTEROL BIOSYNTHETIC PROTEIN 28 HOMOLOG"/>
    <property type="match status" value="1"/>
</dbReference>
<keyword evidence="9" id="KW-0443">Lipid metabolism</keyword>
<comment type="similarity">
    <text evidence="2">Belongs to the ERG28 family.</text>
</comment>
<dbReference type="EMBL" id="MCFK01003462">
    <property type="protein sequence ID" value="RKF62300.1"/>
    <property type="molecule type" value="Genomic_DNA"/>
</dbReference>
<keyword evidence="11" id="KW-1207">Sterol metabolism</keyword>
<gene>
    <name evidence="14" type="ORF">OnM2_034072</name>
</gene>
<keyword evidence="8" id="KW-0756">Sterol biosynthesis</keyword>
<evidence type="ECO:0000313" key="14">
    <source>
        <dbReference type="EMBL" id="RKF62300.1"/>
    </source>
</evidence>
<evidence type="ECO:0000256" key="4">
    <source>
        <dbReference type="ARBA" id="ARBA00022692"/>
    </source>
</evidence>
<sequence>MSFINAYLPPHEGLLPLWILFVSIVSIANSIQAYSSIYYTSRVYNGSSRTSLKSLRNKSPVTPLSARTFGTWTLIQSLVRMYAAYHISEPAFYQLTFCTYAVAFGHFFSEWQIYHTTSWGSGLAGPVFVSTGTMLWMILQRSYYIG</sequence>
<evidence type="ECO:0000256" key="1">
    <source>
        <dbReference type="ARBA" id="ARBA00004477"/>
    </source>
</evidence>
<keyword evidence="3" id="KW-0444">Lipid biosynthesis</keyword>
<keyword evidence="6" id="KW-0752">Steroid biosynthesis</keyword>
<feature type="transmembrane region" description="Helical" evidence="13">
    <location>
        <begin position="15"/>
        <end position="39"/>
    </location>
</feature>
<keyword evidence="7 13" id="KW-1133">Transmembrane helix</keyword>
<protein>
    <submittedName>
        <fullName evidence="14">Ergosterol biosynthetic protein 28</fullName>
    </submittedName>
</protein>
<dbReference type="GO" id="GO:0005789">
    <property type="term" value="C:endoplasmic reticulum membrane"/>
    <property type="evidence" value="ECO:0007669"/>
    <property type="project" value="UniProtKB-SubCell"/>
</dbReference>
<dbReference type="Proteomes" id="UP000286134">
    <property type="component" value="Unassembled WGS sequence"/>
</dbReference>
<dbReference type="InterPro" id="IPR005352">
    <property type="entry name" value="Erg28"/>
</dbReference>
<evidence type="ECO:0000256" key="9">
    <source>
        <dbReference type="ARBA" id="ARBA00023098"/>
    </source>
</evidence>
<evidence type="ECO:0000256" key="2">
    <source>
        <dbReference type="ARBA" id="ARBA00005377"/>
    </source>
</evidence>
<name>A0A420HY11_9PEZI</name>
<dbReference type="Pfam" id="PF03694">
    <property type="entry name" value="Erg28"/>
    <property type="match status" value="1"/>
</dbReference>
<evidence type="ECO:0000256" key="7">
    <source>
        <dbReference type="ARBA" id="ARBA00022989"/>
    </source>
</evidence>
<evidence type="ECO:0000256" key="13">
    <source>
        <dbReference type="SAM" id="Phobius"/>
    </source>
</evidence>
<keyword evidence="10 13" id="KW-0472">Membrane</keyword>
<comment type="subcellular location">
    <subcellularLocation>
        <location evidence="1">Endoplasmic reticulum membrane</location>
        <topology evidence="1">Multi-pass membrane protein</topology>
    </subcellularLocation>
</comment>
<evidence type="ECO:0000256" key="8">
    <source>
        <dbReference type="ARBA" id="ARBA00023011"/>
    </source>
</evidence>
<proteinExistence type="inferred from homology"/>